<reference evidence="1 2" key="1">
    <citation type="journal article" date="2021" name="BMC Genomics">
        <title>Datura genome reveals duplications of psychoactive alkaloid biosynthetic genes and high mutation rate following tissue culture.</title>
        <authorList>
            <person name="Rajewski A."/>
            <person name="Carter-House D."/>
            <person name="Stajich J."/>
            <person name="Litt A."/>
        </authorList>
    </citation>
    <scope>NUCLEOTIDE SEQUENCE [LARGE SCALE GENOMIC DNA]</scope>
    <source>
        <strain evidence="1">AR-01</strain>
    </source>
</reference>
<proteinExistence type="predicted"/>
<dbReference type="EMBL" id="JACEIK010001790">
    <property type="protein sequence ID" value="MCD7472209.1"/>
    <property type="molecule type" value="Genomic_DNA"/>
</dbReference>
<name>A0ABS8TNS8_DATST</name>
<evidence type="ECO:0000313" key="1">
    <source>
        <dbReference type="EMBL" id="MCD7472209.1"/>
    </source>
</evidence>
<sequence>MATRPIALSLALALNSHFDLRPLGIHQGKRVSEFARVGLDCHPELDISPRGYTELFAQFRRLRKCVDIGEPRVGEERARRMDFVYKIAGDSMETMNWRARGAMGNGGDGGDGRPRRWKRRRDERPYLIYFYCAQNELNGRSFNKANSKTNFCYNFKYK</sequence>
<evidence type="ECO:0000313" key="2">
    <source>
        <dbReference type="Proteomes" id="UP000823775"/>
    </source>
</evidence>
<protein>
    <submittedName>
        <fullName evidence="1">Uncharacterized protein</fullName>
    </submittedName>
</protein>
<organism evidence="1 2">
    <name type="scientific">Datura stramonium</name>
    <name type="common">Jimsonweed</name>
    <name type="synonym">Common thornapple</name>
    <dbReference type="NCBI Taxonomy" id="4076"/>
    <lineage>
        <taxon>Eukaryota</taxon>
        <taxon>Viridiplantae</taxon>
        <taxon>Streptophyta</taxon>
        <taxon>Embryophyta</taxon>
        <taxon>Tracheophyta</taxon>
        <taxon>Spermatophyta</taxon>
        <taxon>Magnoliopsida</taxon>
        <taxon>eudicotyledons</taxon>
        <taxon>Gunneridae</taxon>
        <taxon>Pentapetalae</taxon>
        <taxon>asterids</taxon>
        <taxon>lamiids</taxon>
        <taxon>Solanales</taxon>
        <taxon>Solanaceae</taxon>
        <taxon>Solanoideae</taxon>
        <taxon>Datureae</taxon>
        <taxon>Datura</taxon>
    </lineage>
</organism>
<dbReference type="Proteomes" id="UP000823775">
    <property type="component" value="Unassembled WGS sequence"/>
</dbReference>
<accession>A0ABS8TNS8</accession>
<gene>
    <name evidence="1" type="ORF">HAX54_013223</name>
</gene>
<keyword evidence="2" id="KW-1185">Reference proteome</keyword>
<comment type="caution">
    <text evidence="1">The sequence shown here is derived from an EMBL/GenBank/DDBJ whole genome shotgun (WGS) entry which is preliminary data.</text>
</comment>